<dbReference type="InterPro" id="IPR053712">
    <property type="entry name" value="Bac_CellDiv_Activator"/>
</dbReference>
<comment type="subunit">
    <text evidence="8">Homodimer. Interacts with FtsZ.</text>
</comment>
<protein>
    <recommendedName>
        <fullName evidence="2">Cell division protein ZapA</fullName>
    </recommendedName>
    <alternativeName>
        <fullName evidence="9">Z ring-associated protein ZapA</fullName>
    </alternativeName>
</protein>
<evidence type="ECO:0000256" key="6">
    <source>
        <dbReference type="ARBA" id="ARBA00023306"/>
    </source>
</evidence>
<name>A0A7Y2H327_UNCEI</name>
<evidence type="ECO:0000256" key="9">
    <source>
        <dbReference type="ARBA" id="ARBA00033158"/>
    </source>
</evidence>
<dbReference type="GO" id="GO:0043093">
    <property type="term" value="P:FtsZ-dependent cytokinesis"/>
    <property type="evidence" value="ECO:0007669"/>
    <property type="project" value="TreeGrafter"/>
</dbReference>
<organism evidence="10 11">
    <name type="scientific">Eiseniibacteriota bacterium</name>
    <dbReference type="NCBI Taxonomy" id="2212470"/>
    <lineage>
        <taxon>Bacteria</taxon>
        <taxon>Candidatus Eiseniibacteriota</taxon>
    </lineage>
</organism>
<evidence type="ECO:0000256" key="5">
    <source>
        <dbReference type="ARBA" id="ARBA00023210"/>
    </source>
</evidence>
<dbReference type="Gene3D" id="6.10.250.790">
    <property type="match status" value="1"/>
</dbReference>
<dbReference type="EMBL" id="JABDJR010000510">
    <property type="protein sequence ID" value="NNF07625.1"/>
    <property type="molecule type" value="Genomic_DNA"/>
</dbReference>
<sequence>MSQSLSETTVKIRGQNYTLRTDLSEGQMQELAEYVDDTMKALDPKAAVHPAKLSVLAALSIASDLFESRKQTPKLGEDVETRLKALSFSLDEALDGN</sequence>
<dbReference type="AlphaFoldDB" id="A0A7Y2H327"/>
<dbReference type="GO" id="GO:0000917">
    <property type="term" value="P:division septum assembly"/>
    <property type="evidence" value="ECO:0007669"/>
    <property type="project" value="UniProtKB-KW"/>
</dbReference>
<dbReference type="InterPro" id="IPR007838">
    <property type="entry name" value="Cell_div_ZapA-like"/>
</dbReference>
<comment type="caution">
    <text evidence="10">The sequence shown here is derived from an EMBL/GenBank/DDBJ whole genome shotgun (WGS) entry which is preliminary data.</text>
</comment>
<dbReference type="SUPFAM" id="SSF102829">
    <property type="entry name" value="Cell division protein ZapA-like"/>
    <property type="match status" value="1"/>
</dbReference>
<evidence type="ECO:0000313" key="10">
    <source>
        <dbReference type="EMBL" id="NNF07625.1"/>
    </source>
</evidence>
<accession>A0A7Y2H327</accession>
<keyword evidence="3" id="KW-0963">Cytoplasm</keyword>
<reference evidence="10 11" key="1">
    <citation type="submission" date="2020-03" db="EMBL/GenBank/DDBJ databases">
        <title>Metabolic flexibility allows generalist bacteria to become dominant in a frequently disturbed ecosystem.</title>
        <authorList>
            <person name="Chen Y.-J."/>
            <person name="Leung P.M."/>
            <person name="Bay S.K."/>
            <person name="Hugenholtz P."/>
            <person name="Kessler A.J."/>
            <person name="Shelley G."/>
            <person name="Waite D.W."/>
            <person name="Cook P.L."/>
            <person name="Greening C."/>
        </authorList>
    </citation>
    <scope>NUCLEOTIDE SEQUENCE [LARGE SCALE GENOMIC DNA]</scope>
    <source>
        <strain evidence="10">SS_bin_28</strain>
    </source>
</reference>
<dbReference type="GO" id="GO:0000921">
    <property type="term" value="P:septin ring assembly"/>
    <property type="evidence" value="ECO:0007669"/>
    <property type="project" value="TreeGrafter"/>
</dbReference>
<dbReference type="GO" id="GO:0032153">
    <property type="term" value="C:cell division site"/>
    <property type="evidence" value="ECO:0007669"/>
    <property type="project" value="TreeGrafter"/>
</dbReference>
<evidence type="ECO:0000256" key="1">
    <source>
        <dbReference type="ARBA" id="ARBA00004496"/>
    </source>
</evidence>
<keyword evidence="5" id="KW-0717">Septation</keyword>
<evidence type="ECO:0000256" key="4">
    <source>
        <dbReference type="ARBA" id="ARBA00022618"/>
    </source>
</evidence>
<dbReference type="PANTHER" id="PTHR34981:SF1">
    <property type="entry name" value="CELL DIVISION PROTEIN ZAPA"/>
    <property type="match status" value="1"/>
</dbReference>
<dbReference type="PANTHER" id="PTHR34981">
    <property type="entry name" value="CELL DIVISION PROTEIN ZAPA"/>
    <property type="match status" value="1"/>
</dbReference>
<evidence type="ECO:0000256" key="8">
    <source>
        <dbReference type="ARBA" id="ARBA00026068"/>
    </source>
</evidence>
<dbReference type="GO" id="GO:0005829">
    <property type="term" value="C:cytosol"/>
    <property type="evidence" value="ECO:0007669"/>
    <property type="project" value="TreeGrafter"/>
</dbReference>
<comment type="function">
    <text evidence="7">Activator of cell division through the inhibition of FtsZ GTPase activity, therefore promoting FtsZ assembly into bundles of protofilaments necessary for the formation of the division Z ring. It is recruited early at mid-cell but it is not essential for cell division.</text>
</comment>
<comment type="subcellular location">
    <subcellularLocation>
        <location evidence="1">Cytoplasm</location>
    </subcellularLocation>
</comment>
<evidence type="ECO:0000256" key="3">
    <source>
        <dbReference type="ARBA" id="ARBA00022490"/>
    </source>
</evidence>
<keyword evidence="6" id="KW-0131">Cell cycle</keyword>
<dbReference type="GO" id="GO:0030428">
    <property type="term" value="C:cell septum"/>
    <property type="evidence" value="ECO:0007669"/>
    <property type="project" value="TreeGrafter"/>
</dbReference>
<dbReference type="InterPro" id="IPR036192">
    <property type="entry name" value="Cell_div_ZapA-like_sf"/>
</dbReference>
<keyword evidence="4 10" id="KW-0132">Cell division</keyword>
<dbReference type="Pfam" id="PF05164">
    <property type="entry name" value="ZapA"/>
    <property type="match status" value="1"/>
</dbReference>
<evidence type="ECO:0000313" key="11">
    <source>
        <dbReference type="Proteomes" id="UP000547674"/>
    </source>
</evidence>
<dbReference type="Proteomes" id="UP000547674">
    <property type="component" value="Unassembled WGS sequence"/>
</dbReference>
<evidence type="ECO:0000256" key="7">
    <source>
        <dbReference type="ARBA" id="ARBA00024910"/>
    </source>
</evidence>
<gene>
    <name evidence="10" type="ORF">HKN21_12760</name>
</gene>
<evidence type="ECO:0000256" key="2">
    <source>
        <dbReference type="ARBA" id="ARBA00015195"/>
    </source>
</evidence>
<proteinExistence type="predicted"/>